<dbReference type="PRINTS" id="PR00707">
    <property type="entry name" value="UBCTHYDRLASE"/>
</dbReference>
<evidence type="ECO:0000256" key="3">
    <source>
        <dbReference type="ARBA" id="ARBA00022670"/>
    </source>
</evidence>
<dbReference type="GO" id="GO:0016579">
    <property type="term" value="P:protein deubiquitination"/>
    <property type="evidence" value="ECO:0007669"/>
    <property type="project" value="TreeGrafter"/>
</dbReference>
<evidence type="ECO:0000256" key="2">
    <source>
        <dbReference type="ARBA" id="ARBA00009326"/>
    </source>
</evidence>
<dbReference type="GO" id="GO:0004843">
    <property type="term" value="F:cysteine-type deubiquitinase activity"/>
    <property type="evidence" value="ECO:0007669"/>
    <property type="project" value="UniProtKB-UniRule"/>
</dbReference>
<evidence type="ECO:0000256" key="5">
    <source>
        <dbReference type="ARBA" id="ARBA00022801"/>
    </source>
</evidence>
<sequence length="283" mass="31471">MAKVQWLPLESNPEVITNFMHKMGVEKGVECVDVLGFDDDLLALLPHPCYALILCFPNYKKVDELMGPIYEKQIAEGGKVPENIFFMKQKISNACGTFALIHCLANNRDKINLGMYVDELMGPIYEKQIAEGGKVPENIFFMKQKISNACGTFALIHCLANNRDKINLGSGALKQWLDKALTLDIDERSDSLAFNEELEQAHESCARSGETEPEPESPIEHHFICFINKDGTLYEIDSRAPFPRACGPTSEGTLLKDAGHVCQQLMSKLDNVSFSALAIVRAS</sequence>
<comment type="similarity">
    <text evidence="2 7 8">Belongs to the peptidase C12 family.</text>
</comment>
<organism evidence="10 11">
    <name type="scientific">Ascaris lumbricoides</name>
    <name type="common">Giant roundworm</name>
    <dbReference type="NCBI Taxonomy" id="6252"/>
    <lineage>
        <taxon>Eukaryota</taxon>
        <taxon>Metazoa</taxon>
        <taxon>Ecdysozoa</taxon>
        <taxon>Nematoda</taxon>
        <taxon>Chromadorea</taxon>
        <taxon>Rhabditida</taxon>
        <taxon>Spirurina</taxon>
        <taxon>Ascaridomorpha</taxon>
        <taxon>Ascaridoidea</taxon>
        <taxon>Ascarididae</taxon>
        <taxon>Ascaris</taxon>
    </lineage>
</organism>
<dbReference type="GO" id="GO:0005737">
    <property type="term" value="C:cytoplasm"/>
    <property type="evidence" value="ECO:0007669"/>
    <property type="project" value="TreeGrafter"/>
</dbReference>
<feature type="site" description="Important for enzyme activity" evidence="7">
    <location>
        <position position="237"/>
    </location>
</feature>
<dbReference type="InterPro" id="IPR001578">
    <property type="entry name" value="Peptidase_C12_UCH"/>
</dbReference>
<accession>A0A0M3IMN6</accession>
<feature type="domain" description="UCH catalytic" evidence="9">
    <location>
        <begin position="5"/>
        <end position="281"/>
    </location>
</feature>
<keyword evidence="4 7" id="KW-0833">Ubl conjugation pathway</keyword>
<dbReference type="InterPro" id="IPR036959">
    <property type="entry name" value="Peptidase_C12_UCH_sf"/>
</dbReference>
<evidence type="ECO:0000256" key="4">
    <source>
        <dbReference type="ARBA" id="ARBA00022786"/>
    </source>
</evidence>
<evidence type="ECO:0000313" key="11">
    <source>
        <dbReference type="WBParaSite" id="ALUE_0002001401-mRNA-1"/>
    </source>
</evidence>
<dbReference type="SUPFAM" id="SSF54001">
    <property type="entry name" value="Cysteine proteinases"/>
    <property type="match status" value="2"/>
</dbReference>
<dbReference type="PANTHER" id="PTHR10589">
    <property type="entry name" value="UBIQUITIN CARBOXYL-TERMINAL HYDROLASE"/>
    <property type="match status" value="1"/>
</dbReference>
<evidence type="ECO:0000259" key="9">
    <source>
        <dbReference type="PROSITE" id="PS52048"/>
    </source>
</evidence>
<keyword evidence="10" id="KW-1185">Reference proteome</keyword>
<dbReference type="CDD" id="cd09616">
    <property type="entry name" value="Peptidase_C12_UCH_L1_L3"/>
    <property type="match status" value="1"/>
</dbReference>
<evidence type="ECO:0000256" key="6">
    <source>
        <dbReference type="ARBA" id="ARBA00022807"/>
    </source>
</evidence>
<feature type="site" description="Transition state stabilizer" evidence="7">
    <location>
        <position position="144"/>
    </location>
</feature>
<dbReference type="Proteomes" id="UP000036681">
    <property type="component" value="Unplaced"/>
</dbReference>
<evidence type="ECO:0000313" key="10">
    <source>
        <dbReference type="Proteomes" id="UP000036681"/>
    </source>
</evidence>
<dbReference type="InterPro" id="IPR038765">
    <property type="entry name" value="Papain-like_cys_pep_sf"/>
</dbReference>
<evidence type="ECO:0000256" key="7">
    <source>
        <dbReference type="PROSITE-ProRule" id="PRU01393"/>
    </source>
</evidence>
<feature type="active site" description="Proton donor" evidence="7">
    <location>
        <position position="222"/>
    </location>
</feature>
<dbReference type="GO" id="GO:0006511">
    <property type="term" value="P:ubiquitin-dependent protein catabolic process"/>
    <property type="evidence" value="ECO:0007669"/>
    <property type="project" value="UniProtKB-UniRule"/>
</dbReference>
<keyword evidence="3 7" id="KW-0645">Protease</keyword>
<dbReference type="PROSITE" id="PS52048">
    <property type="entry name" value="UCH_DOMAIN"/>
    <property type="match status" value="1"/>
</dbReference>
<dbReference type="Pfam" id="PF01088">
    <property type="entry name" value="Peptidase_C12"/>
    <property type="match status" value="2"/>
</dbReference>
<dbReference type="Gene3D" id="3.40.532.10">
    <property type="entry name" value="Peptidase C12, ubiquitin carboxyl-terminal hydrolase"/>
    <property type="match status" value="2"/>
</dbReference>
<comment type="catalytic activity">
    <reaction evidence="1 7 8">
        <text>Thiol-dependent hydrolysis of ester, thioester, amide, peptide and isopeptide bonds formed by the C-terminal Gly of ubiquitin (a 76-residue protein attached to proteins as an intracellular targeting signal).</text>
        <dbReference type="EC" id="3.4.19.12"/>
    </reaction>
</comment>
<keyword evidence="5 7" id="KW-0378">Hydrolase</keyword>
<dbReference type="WBParaSite" id="ALUE_0002001401-mRNA-1">
    <property type="protein sequence ID" value="ALUE_0002001401-mRNA-1"/>
    <property type="gene ID" value="ALUE_0002001401"/>
</dbReference>
<keyword evidence="6 7" id="KW-0788">Thiol protease</keyword>
<evidence type="ECO:0000256" key="1">
    <source>
        <dbReference type="ARBA" id="ARBA00000707"/>
    </source>
</evidence>
<feature type="active site" description="Nucleophile" evidence="7">
    <location>
        <position position="150"/>
    </location>
</feature>
<protein>
    <recommendedName>
        <fullName evidence="8">Ubiquitin carboxyl-terminal hydrolase</fullName>
        <ecNumber evidence="8">3.4.19.12</ecNumber>
    </recommendedName>
</protein>
<proteinExistence type="inferred from homology"/>
<name>A0A0M3IMN6_ASCLU</name>
<dbReference type="EC" id="3.4.19.12" evidence="8"/>
<dbReference type="PANTHER" id="PTHR10589:SF17">
    <property type="entry name" value="UBIQUITIN CARBOXYL-TERMINAL HYDROLASE"/>
    <property type="match status" value="1"/>
</dbReference>
<dbReference type="AlphaFoldDB" id="A0A0M3IMN6"/>
<reference evidence="11" key="1">
    <citation type="submission" date="2017-02" db="UniProtKB">
        <authorList>
            <consortium name="WormBaseParasite"/>
        </authorList>
    </citation>
    <scope>IDENTIFICATION</scope>
</reference>
<evidence type="ECO:0000256" key="8">
    <source>
        <dbReference type="RuleBase" id="RU361215"/>
    </source>
</evidence>